<evidence type="ECO:0000313" key="1">
    <source>
        <dbReference type="EMBL" id="KRX98975.1"/>
    </source>
</evidence>
<dbReference type="Proteomes" id="UP000054783">
    <property type="component" value="Unassembled WGS sequence"/>
</dbReference>
<sequence>MSIILINLSGFPHLNVFTSHALSRQFLSIVSW</sequence>
<name>A0A0V0YFI5_9BILA</name>
<evidence type="ECO:0000313" key="2">
    <source>
        <dbReference type="Proteomes" id="UP000054783"/>
    </source>
</evidence>
<keyword evidence="2" id="KW-1185">Reference proteome</keyword>
<protein>
    <submittedName>
        <fullName evidence="1">Uncharacterized protein</fullName>
    </submittedName>
</protein>
<gene>
    <name evidence="1" type="ORF">T12_563</name>
</gene>
<proteinExistence type="predicted"/>
<accession>A0A0V0YFI5</accession>
<reference evidence="1 2" key="1">
    <citation type="submission" date="2015-01" db="EMBL/GenBank/DDBJ databases">
        <title>Evolution of Trichinella species and genotypes.</title>
        <authorList>
            <person name="Korhonen P.K."/>
            <person name="Edoardo P."/>
            <person name="Giuseppe L.R."/>
            <person name="Gasser R.B."/>
        </authorList>
    </citation>
    <scope>NUCLEOTIDE SEQUENCE [LARGE SCALE GENOMIC DNA]</scope>
    <source>
        <strain evidence="1">ISS2496</strain>
    </source>
</reference>
<dbReference type="EMBL" id="JYDQ01004354">
    <property type="protein sequence ID" value="KRX98975.1"/>
    <property type="molecule type" value="Genomic_DNA"/>
</dbReference>
<comment type="caution">
    <text evidence="1">The sequence shown here is derived from an EMBL/GenBank/DDBJ whole genome shotgun (WGS) entry which is preliminary data.</text>
</comment>
<organism evidence="1 2">
    <name type="scientific">Trichinella patagoniensis</name>
    <dbReference type="NCBI Taxonomy" id="990121"/>
    <lineage>
        <taxon>Eukaryota</taxon>
        <taxon>Metazoa</taxon>
        <taxon>Ecdysozoa</taxon>
        <taxon>Nematoda</taxon>
        <taxon>Enoplea</taxon>
        <taxon>Dorylaimia</taxon>
        <taxon>Trichinellida</taxon>
        <taxon>Trichinellidae</taxon>
        <taxon>Trichinella</taxon>
    </lineage>
</organism>
<dbReference type="AlphaFoldDB" id="A0A0V0YFI5"/>